<sequence length="15" mass="1649">MFSRGLASQHRNSGT</sequence>
<name>A0A5B7HDL4_PORTR</name>
<reference evidence="1 2" key="1">
    <citation type="submission" date="2019-05" db="EMBL/GenBank/DDBJ databases">
        <title>Another draft genome of Portunus trituberculatus and its Hox gene families provides insights of decapod evolution.</title>
        <authorList>
            <person name="Jeong J.-H."/>
            <person name="Song I."/>
            <person name="Kim S."/>
            <person name="Choi T."/>
            <person name="Kim D."/>
            <person name="Ryu S."/>
            <person name="Kim W."/>
        </authorList>
    </citation>
    <scope>NUCLEOTIDE SEQUENCE [LARGE SCALE GENOMIC DNA]</scope>
    <source>
        <tissue evidence="1">Muscle</tissue>
    </source>
</reference>
<dbReference type="Proteomes" id="UP000324222">
    <property type="component" value="Unassembled WGS sequence"/>
</dbReference>
<evidence type="ECO:0000313" key="1">
    <source>
        <dbReference type="EMBL" id="MPC68223.1"/>
    </source>
</evidence>
<accession>A0A5B7HDL4</accession>
<comment type="caution">
    <text evidence="1">The sequence shown here is derived from an EMBL/GenBank/DDBJ whole genome shotgun (WGS) entry which is preliminary data.</text>
</comment>
<gene>
    <name evidence="1" type="ORF">E2C01_062420</name>
</gene>
<evidence type="ECO:0000313" key="2">
    <source>
        <dbReference type="Proteomes" id="UP000324222"/>
    </source>
</evidence>
<protein>
    <submittedName>
        <fullName evidence="1">Uncharacterized protein</fullName>
    </submittedName>
</protein>
<organism evidence="1 2">
    <name type="scientific">Portunus trituberculatus</name>
    <name type="common">Swimming crab</name>
    <name type="synonym">Neptunus trituberculatus</name>
    <dbReference type="NCBI Taxonomy" id="210409"/>
    <lineage>
        <taxon>Eukaryota</taxon>
        <taxon>Metazoa</taxon>
        <taxon>Ecdysozoa</taxon>
        <taxon>Arthropoda</taxon>
        <taxon>Crustacea</taxon>
        <taxon>Multicrustacea</taxon>
        <taxon>Malacostraca</taxon>
        <taxon>Eumalacostraca</taxon>
        <taxon>Eucarida</taxon>
        <taxon>Decapoda</taxon>
        <taxon>Pleocyemata</taxon>
        <taxon>Brachyura</taxon>
        <taxon>Eubrachyura</taxon>
        <taxon>Portunoidea</taxon>
        <taxon>Portunidae</taxon>
        <taxon>Portuninae</taxon>
        <taxon>Portunus</taxon>
    </lineage>
</organism>
<proteinExistence type="predicted"/>
<keyword evidence="2" id="KW-1185">Reference proteome</keyword>
<dbReference type="EMBL" id="VSRR010027499">
    <property type="protein sequence ID" value="MPC68223.1"/>
    <property type="molecule type" value="Genomic_DNA"/>
</dbReference>